<proteinExistence type="predicted"/>
<evidence type="ECO:0000313" key="2">
    <source>
        <dbReference type="EMBL" id="KAG5544844.1"/>
    </source>
</evidence>
<gene>
    <name evidence="2" type="ORF">RHGRI_017338</name>
</gene>
<evidence type="ECO:0000256" key="1">
    <source>
        <dbReference type="SAM" id="Phobius"/>
    </source>
</evidence>
<accession>A0AAV6JXJ1</accession>
<dbReference type="AlphaFoldDB" id="A0AAV6JXJ1"/>
<comment type="caution">
    <text evidence="2">The sequence shown here is derived from an EMBL/GenBank/DDBJ whole genome shotgun (WGS) entry which is preliminary data.</text>
</comment>
<protein>
    <submittedName>
        <fullName evidence="2">Uncharacterized protein</fullName>
    </submittedName>
</protein>
<keyword evidence="1" id="KW-0472">Membrane</keyword>
<evidence type="ECO:0000313" key="3">
    <source>
        <dbReference type="Proteomes" id="UP000823749"/>
    </source>
</evidence>
<keyword evidence="3" id="KW-1185">Reference proteome</keyword>
<name>A0AAV6JXJ1_9ERIC</name>
<organism evidence="2 3">
    <name type="scientific">Rhododendron griersonianum</name>
    <dbReference type="NCBI Taxonomy" id="479676"/>
    <lineage>
        <taxon>Eukaryota</taxon>
        <taxon>Viridiplantae</taxon>
        <taxon>Streptophyta</taxon>
        <taxon>Embryophyta</taxon>
        <taxon>Tracheophyta</taxon>
        <taxon>Spermatophyta</taxon>
        <taxon>Magnoliopsida</taxon>
        <taxon>eudicotyledons</taxon>
        <taxon>Gunneridae</taxon>
        <taxon>Pentapetalae</taxon>
        <taxon>asterids</taxon>
        <taxon>Ericales</taxon>
        <taxon>Ericaceae</taxon>
        <taxon>Ericoideae</taxon>
        <taxon>Rhodoreae</taxon>
        <taxon>Rhododendron</taxon>
    </lineage>
</organism>
<keyword evidence="1" id="KW-0812">Transmembrane</keyword>
<keyword evidence="1" id="KW-1133">Transmembrane helix</keyword>
<dbReference type="EMBL" id="JACTNZ010000006">
    <property type="protein sequence ID" value="KAG5544844.1"/>
    <property type="molecule type" value="Genomic_DNA"/>
</dbReference>
<feature type="transmembrane region" description="Helical" evidence="1">
    <location>
        <begin position="217"/>
        <end position="240"/>
    </location>
</feature>
<sequence>MNGNQKSSESVDAYKKNNGGGNGYEQMGVRMRVPVEEAVVSHMALLRGYTLVHVSQYTYLHCRLPHLILPKKKKKKKVVIQDPTDDDVVKLAEKIESLSVPCIEADVDSLTVLHTIVMLSFLTLVNLFQVRNDTLSDENENVVDDLDDLIGEDEEGEGIILQPQFPWEGCDKDYEYEEVQLLGFVFNILLLIFDFCMKSHCVEDLIVLDIFSCLDDLSFAAALGLCLPFLWILEFLWWLYFPRFVQTDMSSAMVARVQIQFSQRRIDSSFSDVKQY</sequence>
<reference evidence="2 3" key="1">
    <citation type="submission" date="2020-08" db="EMBL/GenBank/DDBJ databases">
        <title>Plant Genome Project.</title>
        <authorList>
            <person name="Zhang R.-G."/>
        </authorList>
    </citation>
    <scope>NUCLEOTIDE SEQUENCE [LARGE SCALE GENOMIC DNA]</scope>
    <source>
        <strain evidence="2">WSP0</strain>
        <tissue evidence="2">Leaf</tissue>
    </source>
</reference>
<dbReference type="Proteomes" id="UP000823749">
    <property type="component" value="Chromosome 6"/>
</dbReference>